<gene>
    <name evidence="2" type="ORF">BS47DRAFT_1360701</name>
</gene>
<evidence type="ECO:0000313" key="3">
    <source>
        <dbReference type="Proteomes" id="UP000886523"/>
    </source>
</evidence>
<comment type="caution">
    <text evidence="2">The sequence shown here is derived from an EMBL/GenBank/DDBJ whole genome shotgun (WGS) entry which is preliminary data.</text>
</comment>
<accession>A0A9P6B1H6</accession>
<dbReference type="Proteomes" id="UP000886523">
    <property type="component" value="Unassembled WGS sequence"/>
</dbReference>
<evidence type="ECO:0000256" key="1">
    <source>
        <dbReference type="SAM" id="MobiDB-lite"/>
    </source>
</evidence>
<proteinExistence type="predicted"/>
<reference evidence="2" key="1">
    <citation type="journal article" date="2020" name="Nat. Commun.">
        <title>Large-scale genome sequencing of mycorrhizal fungi provides insights into the early evolution of symbiotic traits.</title>
        <authorList>
            <person name="Miyauchi S."/>
            <person name="Kiss E."/>
            <person name="Kuo A."/>
            <person name="Drula E."/>
            <person name="Kohler A."/>
            <person name="Sanchez-Garcia M."/>
            <person name="Morin E."/>
            <person name="Andreopoulos B."/>
            <person name="Barry K.W."/>
            <person name="Bonito G."/>
            <person name="Buee M."/>
            <person name="Carver A."/>
            <person name="Chen C."/>
            <person name="Cichocki N."/>
            <person name="Clum A."/>
            <person name="Culley D."/>
            <person name="Crous P.W."/>
            <person name="Fauchery L."/>
            <person name="Girlanda M."/>
            <person name="Hayes R.D."/>
            <person name="Keri Z."/>
            <person name="LaButti K."/>
            <person name="Lipzen A."/>
            <person name="Lombard V."/>
            <person name="Magnuson J."/>
            <person name="Maillard F."/>
            <person name="Murat C."/>
            <person name="Nolan M."/>
            <person name="Ohm R.A."/>
            <person name="Pangilinan J."/>
            <person name="Pereira M.F."/>
            <person name="Perotto S."/>
            <person name="Peter M."/>
            <person name="Pfister S."/>
            <person name="Riley R."/>
            <person name="Sitrit Y."/>
            <person name="Stielow J.B."/>
            <person name="Szollosi G."/>
            <person name="Zifcakova L."/>
            <person name="Stursova M."/>
            <person name="Spatafora J.W."/>
            <person name="Tedersoo L."/>
            <person name="Vaario L.M."/>
            <person name="Yamada A."/>
            <person name="Yan M."/>
            <person name="Wang P."/>
            <person name="Xu J."/>
            <person name="Bruns T."/>
            <person name="Baldrian P."/>
            <person name="Vilgalys R."/>
            <person name="Dunand C."/>
            <person name="Henrissat B."/>
            <person name="Grigoriev I.V."/>
            <person name="Hibbett D."/>
            <person name="Nagy L.G."/>
            <person name="Martin F.M."/>
        </authorList>
    </citation>
    <scope>NUCLEOTIDE SEQUENCE</scope>
    <source>
        <strain evidence="2">UP504</strain>
    </source>
</reference>
<sequence>MYFGVIKKYPKASVAKIFSATTPPPHYIHDSAYRTQRTVSENSHRRGGPLPKSPPPNTTPELRHYPSAVSFSDSHENTARRAPNSTLLGRWESHGEWEMFIPTPRPRPRQSAATLWPPAGPSDHTSLCRVDEVATPAAGAAPVINETTPPPLRALDSRTPLHCATQQQQRSGEPGRSNPLPPVFTSLGLLASRFLHTEDVLCVGMAFRGTFPEDRGLCL</sequence>
<feature type="region of interest" description="Disordered" evidence="1">
    <location>
        <begin position="36"/>
        <end position="87"/>
    </location>
</feature>
<protein>
    <submittedName>
        <fullName evidence="2">Uncharacterized protein</fullName>
    </submittedName>
</protein>
<dbReference type="AlphaFoldDB" id="A0A9P6B1H6"/>
<name>A0A9P6B1H6_9AGAM</name>
<dbReference type="EMBL" id="MU128945">
    <property type="protein sequence ID" value="KAF9515908.1"/>
    <property type="molecule type" value="Genomic_DNA"/>
</dbReference>
<evidence type="ECO:0000313" key="2">
    <source>
        <dbReference type="EMBL" id="KAF9515908.1"/>
    </source>
</evidence>
<organism evidence="2 3">
    <name type="scientific">Hydnum rufescens UP504</name>
    <dbReference type="NCBI Taxonomy" id="1448309"/>
    <lineage>
        <taxon>Eukaryota</taxon>
        <taxon>Fungi</taxon>
        <taxon>Dikarya</taxon>
        <taxon>Basidiomycota</taxon>
        <taxon>Agaricomycotina</taxon>
        <taxon>Agaricomycetes</taxon>
        <taxon>Cantharellales</taxon>
        <taxon>Hydnaceae</taxon>
        <taxon>Hydnum</taxon>
    </lineage>
</organism>
<keyword evidence="3" id="KW-1185">Reference proteome</keyword>